<dbReference type="Pfam" id="PF22754">
    <property type="entry name" value="bHLH-TF_ACT-like_plant"/>
    <property type="match status" value="1"/>
</dbReference>
<evidence type="ECO:0000256" key="1">
    <source>
        <dbReference type="ARBA" id="ARBA00004123"/>
    </source>
</evidence>
<keyword evidence="3" id="KW-0010">Activator</keyword>
<evidence type="ECO:0000256" key="2">
    <source>
        <dbReference type="ARBA" id="ARBA00023015"/>
    </source>
</evidence>
<name>A0A9I9EAJ7_CUCME</name>
<dbReference type="InterPro" id="IPR011598">
    <property type="entry name" value="bHLH_dom"/>
</dbReference>
<dbReference type="Gene3D" id="4.10.280.10">
    <property type="entry name" value="Helix-loop-helix DNA-binding domain"/>
    <property type="match status" value="1"/>
</dbReference>
<comment type="subcellular location">
    <subcellularLocation>
        <location evidence="1">Nucleus</location>
    </subcellularLocation>
</comment>
<keyword evidence="6" id="KW-0175">Coiled coil</keyword>
<feature type="region of interest" description="Disordered" evidence="7">
    <location>
        <begin position="533"/>
        <end position="569"/>
    </location>
</feature>
<dbReference type="Pfam" id="PF14215">
    <property type="entry name" value="bHLH-MYC_N"/>
    <property type="match status" value="1"/>
</dbReference>
<evidence type="ECO:0000256" key="5">
    <source>
        <dbReference type="ARBA" id="ARBA00023242"/>
    </source>
</evidence>
<dbReference type="SUPFAM" id="SSF47459">
    <property type="entry name" value="HLH, helix-loop-helix DNA-binding domain"/>
    <property type="match status" value="1"/>
</dbReference>
<keyword evidence="2" id="KW-0805">Transcription regulation</keyword>
<keyword evidence="4" id="KW-0804">Transcription</keyword>
<evidence type="ECO:0000256" key="6">
    <source>
        <dbReference type="SAM" id="Coils"/>
    </source>
</evidence>
<accession>A0A9I9EAJ7</accession>
<dbReference type="EnsemblPlants" id="MELO3C031072.2.1">
    <property type="protein sequence ID" value="MELO3C031072.2.1"/>
    <property type="gene ID" value="MELO3C031072.2"/>
</dbReference>
<dbReference type="PANTHER" id="PTHR46266:SF4">
    <property type="entry name" value="TRANSCRIPTION FACTOR TT8"/>
    <property type="match status" value="1"/>
</dbReference>
<dbReference type="Gramene" id="MELO3C031072.2.1">
    <property type="protein sequence ID" value="MELO3C031072.2.1"/>
    <property type="gene ID" value="MELO3C031072.2"/>
</dbReference>
<keyword evidence="5" id="KW-0539">Nucleus</keyword>
<evidence type="ECO:0000256" key="4">
    <source>
        <dbReference type="ARBA" id="ARBA00023163"/>
    </source>
</evidence>
<protein>
    <recommendedName>
        <fullName evidence="8">BHLH domain-containing protein</fullName>
    </recommendedName>
</protein>
<feature type="coiled-coil region" evidence="6">
    <location>
        <begin position="333"/>
        <end position="360"/>
    </location>
</feature>
<reference evidence="9" key="1">
    <citation type="submission" date="2023-03" db="UniProtKB">
        <authorList>
            <consortium name="EnsemblPlants"/>
        </authorList>
    </citation>
    <scope>IDENTIFICATION</scope>
</reference>
<dbReference type="GO" id="GO:0005634">
    <property type="term" value="C:nucleus"/>
    <property type="evidence" value="ECO:0007669"/>
    <property type="project" value="UniProtKB-SubCell"/>
</dbReference>
<feature type="compositionally biased region" description="Polar residues" evidence="7">
    <location>
        <begin position="146"/>
        <end position="167"/>
    </location>
</feature>
<dbReference type="InterPro" id="IPR054502">
    <property type="entry name" value="bHLH-TF_ACT-like_plant"/>
</dbReference>
<evidence type="ECO:0000313" key="9">
    <source>
        <dbReference type="EnsemblPlants" id="MELO3C031072.2.1"/>
    </source>
</evidence>
<dbReference type="Pfam" id="PF00010">
    <property type="entry name" value="HLH"/>
    <property type="match status" value="1"/>
</dbReference>
<dbReference type="PANTHER" id="PTHR46266">
    <property type="entry name" value="TRANSCRIPTION FACTOR TT8"/>
    <property type="match status" value="1"/>
</dbReference>
<dbReference type="InterPro" id="IPR036638">
    <property type="entry name" value="HLH_DNA-bd_sf"/>
</dbReference>
<evidence type="ECO:0000256" key="7">
    <source>
        <dbReference type="SAM" id="MobiDB-lite"/>
    </source>
</evidence>
<dbReference type="SMART" id="SM00353">
    <property type="entry name" value="HLH"/>
    <property type="match status" value="1"/>
</dbReference>
<dbReference type="GO" id="GO:0080090">
    <property type="term" value="P:regulation of primary metabolic process"/>
    <property type="evidence" value="ECO:0007669"/>
    <property type="project" value="UniProtKB-ARBA"/>
</dbReference>
<evidence type="ECO:0000256" key="3">
    <source>
        <dbReference type="ARBA" id="ARBA00023159"/>
    </source>
</evidence>
<organism evidence="9">
    <name type="scientific">Cucumis melo</name>
    <name type="common">Muskmelon</name>
    <dbReference type="NCBI Taxonomy" id="3656"/>
    <lineage>
        <taxon>Eukaryota</taxon>
        <taxon>Viridiplantae</taxon>
        <taxon>Streptophyta</taxon>
        <taxon>Embryophyta</taxon>
        <taxon>Tracheophyta</taxon>
        <taxon>Spermatophyta</taxon>
        <taxon>Magnoliopsida</taxon>
        <taxon>eudicotyledons</taxon>
        <taxon>Gunneridae</taxon>
        <taxon>Pentapetalae</taxon>
        <taxon>rosids</taxon>
        <taxon>fabids</taxon>
        <taxon>Cucurbitales</taxon>
        <taxon>Cucurbitaceae</taxon>
        <taxon>Benincaseae</taxon>
        <taxon>Cucumis</taxon>
    </lineage>
</organism>
<evidence type="ECO:0000259" key="8">
    <source>
        <dbReference type="PROSITE" id="PS50888"/>
    </source>
</evidence>
<dbReference type="PROSITE" id="PS50888">
    <property type="entry name" value="BHLH"/>
    <property type="match status" value="1"/>
</dbReference>
<feature type="compositionally biased region" description="Low complexity" evidence="7">
    <location>
        <begin position="91"/>
        <end position="103"/>
    </location>
</feature>
<dbReference type="GO" id="GO:0046983">
    <property type="term" value="F:protein dimerization activity"/>
    <property type="evidence" value="ECO:0007669"/>
    <property type="project" value="InterPro"/>
</dbReference>
<dbReference type="InterPro" id="IPR025610">
    <property type="entry name" value="MYC/MYB_N"/>
</dbReference>
<feature type="compositionally biased region" description="Basic and acidic residues" evidence="7">
    <location>
        <begin position="548"/>
        <end position="560"/>
    </location>
</feature>
<feature type="domain" description="BHLH" evidence="8">
    <location>
        <begin position="294"/>
        <end position="343"/>
    </location>
</feature>
<sequence>MQTVVCIPLMDGVVELGSTDKVKEDMAFIQHIKSIFIETERRCEAQKPALSELSTSNSATSLDHFYYKHLFHSTNSSNRKESELEDEMDSDSSTSNSSNSNAAEGGGGGCPCWPSTVAGAVMASKPSELIMQLEPSEDIRLGSPDDASNNFFPNLSHSQSPPPELNTNFDYHLPSNTNATTQLQLPTLGYSSAAEAVMTEDQDTHYTNMLSAILNLNQNHQSSQWLNSSAVSNITCSTQSAFSKWTHHSDGLYCVKAGTASTSQCLLKSILHTIPFLHNKHHREQNLYKFCDGQSQNGISQDFLANPESLNDKFIILRSAVPFTTKMDKASILGDTVEYLEQLRQKVQDLEAQNLEFQSSRRISFQEVQRNSPVPRTCLDKRKLRILEGVGDGCTRPKMLKLPSPPTPLDTNLQVSIIGGDGLLELQCPYKEGLLLDILLILQGLQIETTAVRSSVSNGIFIAELRAKVKEDTDGKKASILEVIFEWPFVNTVQLIRSGIIIYRHRSSGNSARELNAPPEYLCTASTRRHVSMEPTAQTDWKSGFESSPKDRGRIGEARRSHPLAPWRLHKDGPNAHEAYVRSSPMIDDSRLRRTTMALLLRWVALTNGHVKMT</sequence>
<dbReference type="AlphaFoldDB" id="A0A9I9EAJ7"/>
<proteinExistence type="predicted"/>
<feature type="region of interest" description="Disordered" evidence="7">
    <location>
        <begin position="76"/>
        <end position="107"/>
    </location>
</feature>
<feature type="region of interest" description="Disordered" evidence="7">
    <location>
        <begin position="139"/>
        <end position="167"/>
    </location>
</feature>